<dbReference type="CDD" id="cd14014">
    <property type="entry name" value="STKc_PknB_like"/>
    <property type="match status" value="1"/>
</dbReference>
<evidence type="ECO:0000256" key="10">
    <source>
        <dbReference type="SAM" id="Phobius"/>
    </source>
</evidence>
<evidence type="ECO:0000313" key="13">
    <source>
        <dbReference type="Proteomes" id="UP000468928"/>
    </source>
</evidence>
<dbReference type="Proteomes" id="UP000468928">
    <property type="component" value="Unassembled WGS sequence"/>
</dbReference>
<sequence>MAMSPGTIVGGYRIQRVLGAGGMGTVYLAKHPSLPRMDALKVLSGHLSADNEFRARFEREANLAAGLDHANIVSVYNRGEEDGQLWIAMQYVDGTDAAAELERDPRSMTPQRALRIVTEVGKGLDYAHRRGLLHRDVKPANFLLSAEQDEEERVLLTDFGVAKSSEDTTDLTQTGSFVATIAYAPPEQLSGGRLDHRADIYSLACAFYKLLTGQNPYPATQPAMVMMGHLHEPPPRATAVNRNLPPAIDQVFARALAKNPAERFNTCREFTDAATQVLSGGIPQAPGPFGYASGSHPTATGAIGYTSGPQPHAQEPSWPRYAVNNTAEQTRPPTDPRAHLSAPDQLSHPQSAPSGRNRLLGAAAAVVVVALAAGIGIWALSGGDTPAGTNGTSTVAVAPGSIEEARKNNPAFEGKAVTVVDVTGGKAYDNQLAMYLTPGDQAKFLQDLGFAFNSAFTNSGSEPSPRPVTKEDRYTTFSKINSGYLIAIRSDEGAGGGGLSGLNPYVNDVTATVIVVDDPATVNAFRNWTSSSQPLLLEKLVPILRAQVK</sequence>
<evidence type="ECO:0000256" key="2">
    <source>
        <dbReference type="ARBA" id="ARBA00022527"/>
    </source>
</evidence>
<evidence type="ECO:0000256" key="8">
    <source>
        <dbReference type="ARBA" id="ARBA00048679"/>
    </source>
</evidence>
<evidence type="ECO:0000256" key="6">
    <source>
        <dbReference type="ARBA" id="ARBA00022840"/>
    </source>
</evidence>
<dbReference type="PANTHER" id="PTHR43289">
    <property type="entry name" value="MITOGEN-ACTIVATED PROTEIN KINASE KINASE KINASE 20-RELATED"/>
    <property type="match status" value="1"/>
</dbReference>
<dbReference type="GO" id="GO:0004674">
    <property type="term" value="F:protein serine/threonine kinase activity"/>
    <property type="evidence" value="ECO:0007669"/>
    <property type="project" value="UniProtKB-KW"/>
</dbReference>
<keyword evidence="3" id="KW-0808">Transferase</keyword>
<dbReference type="GO" id="GO:0045717">
    <property type="term" value="P:negative regulation of fatty acid biosynthetic process"/>
    <property type="evidence" value="ECO:0007669"/>
    <property type="project" value="UniProtKB-ARBA"/>
</dbReference>
<dbReference type="FunFam" id="1.10.510.10:FF:000021">
    <property type="entry name" value="Serine/threonine protein kinase"/>
    <property type="match status" value="1"/>
</dbReference>
<dbReference type="Gene3D" id="1.10.510.10">
    <property type="entry name" value="Transferase(Phosphotransferase) domain 1"/>
    <property type="match status" value="1"/>
</dbReference>
<evidence type="ECO:0000256" key="5">
    <source>
        <dbReference type="ARBA" id="ARBA00022777"/>
    </source>
</evidence>
<keyword evidence="5 12" id="KW-0418">Kinase</keyword>
<dbReference type="FunFam" id="3.30.200.20:FF:000035">
    <property type="entry name" value="Serine/threonine protein kinase Stk1"/>
    <property type="match status" value="1"/>
</dbReference>
<feature type="region of interest" description="Disordered" evidence="9">
    <location>
        <begin position="327"/>
        <end position="354"/>
    </location>
</feature>
<reference evidence="12 13" key="1">
    <citation type="submission" date="2020-01" db="EMBL/GenBank/DDBJ databases">
        <title>Genetics and antimicrobial susceptibilities of Nocardia species isolated from the soil; a comparison with species isolated from humans.</title>
        <authorList>
            <person name="Carrasco G."/>
            <person name="Monzon S."/>
            <person name="Sansegundo M."/>
            <person name="Garcia E."/>
            <person name="Garrido N."/>
            <person name="Medina M.J."/>
            <person name="Villalon P."/>
            <person name="Ramirez-Arocha A.C."/>
            <person name="Jimenez P."/>
            <person name="Cuesta I."/>
            <person name="Valdezate S."/>
        </authorList>
    </citation>
    <scope>NUCLEOTIDE SEQUENCE [LARGE SCALE GENOMIC DNA]</scope>
    <source>
        <strain evidence="12 13">CNM20110639</strain>
    </source>
</reference>
<dbReference type="Gene3D" id="3.40.50.1980">
    <property type="entry name" value="Nitrogenase molybdenum iron protein domain"/>
    <property type="match status" value="1"/>
</dbReference>
<name>A0A6P1DFU9_9NOCA</name>
<dbReference type="InterPro" id="IPR011009">
    <property type="entry name" value="Kinase-like_dom_sf"/>
</dbReference>
<keyword evidence="6" id="KW-0067">ATP-binding</keyword>
<feature type="domain" description="Protein kinase" evidence="11">
    <location>
        <begin position="12"/>
        <end position="278"/>
    </location>
</feature>
<keyword evidence="10" id="KW-1133">Transmembrane helix</keyword>
<dbReference type="InterPro" id="IPR000719">
    <property type="entry name" value="Prot_kinase_dom"/>
</dbReference>
<evidence type="ECO:0000256" key="1">
    <source>
        <dbReference type="ARBA" id="ARBA00012513"/>
    </source>
</evidence>
<feature type="transmembrane region" description="Helical" evidence="10">
    <location>
        <begin position="359"/>
        <end position="380"/>
    </location>
</feature>
<comment type="caution">
    <text evidence="12">The sequence shown here is derived from an EMBL/GenBank/DDBJ whole genome shotgun (WGS) entry which is preliminary data.</text>
</comment>
<accession>A0A6P1DFU9</accession>
<dbReference type="PROSITE" id="PS50011">
    <property type="entry name" value="PROTEIN_KINASE_DOM"/>
    <property type="match status" value="1"/>
</dbReference>
<dbReference type="GO" id="GO:0005524">
    <property type="term" value="F:ATP binding"/>
    <property type="evidence" value="ECO:0007669"/>
    <property type="project" value="UniProtKB-KW"/>
</dbReference>
<evidence type="ECO:0000259" key="11">
    <source>
        <dbReference type="PROSITE" id="PS50011"/>
    </source>
</evidence>
<organism evidence="12 13">
    <name type="scientific">Nocardia cyriacigeorgica</name>
    <dbReference type="NCBI Taxonomy" id="135487"/>
    <lineage>
        <taxon>Bacteria</taxon>
        <taxon>Bacillati</taxon>
        <taxon>Actinomycetota</taxon>
        <taxon>Actinomycetes</taxon>
        <taxon>Mycobacteriales</taxon>
        <taxon>Nocardiaceae</taxon>
        <taxon>Nocardia</taxon>
    </lineage>
</organism>
<evidence type="ECO:0000313" key="12">
    <source>
        <dbReference type="EMBL" id="NEW48064.1"/>
    </source>
</evidence>
<dbReference type="EMBL" id="JAAGUZ010000120">
    <property type="protein sequence ID" value="NEW48064.1"/>
    <property type="molecule type" value="Genomic_DNA"/>
</dbReference>
<keyword evidence="4" id="KW-0547">Nucleotide-binding</keyword>
<dbReference type="Gene3D" id="3.30.200.20">
    <property type="entry name" value="Phosphorylase Kinase, domain 1"/>
    <property type="match status" value="1"/>
</dbReference>
<dbReference type="SUPFAM" id="SSF56112">
    <property type="entry name" value="Protein kinase-like (PK-like)"/>
    <property type="match status" value="1"/>
</dbReference>
<dbReference type="InterPro" id="IPR008271">
    <property type="entry name" value="Ser/Thr_kinase_AS"/>
</dbReference>
<dbReference type="Pfam" id="PF00069">
    <property type="entry name" value="Pkinase"/>
    <property type="match status" value="1"/>
</dbReference>
<dbReference type="PANTHER" id="PTHR43289:SF6">
    <property type="entry name" value="SERINE_THREONINE-PROTEIN KINASE NEKL-3"/>
    <property type="match status" value="1"/>
</dbReference>
<evidence type="ECO:0000256" key="3">
    <source>
        <dbReference type="ARBA" id="ARBA00022679"/>
    </source>
</evidence>
<dbReference type="AlphaFoldDB" id="A0A6P1DFU9"/>
<comment type="catalytic activity">
    <reaction evidence="7">
        <text>L-threonyl-[protein] + ATP = O-phospho-L-threonyl-[protein] + ADP + H(+)</text>
        <dbReference type="Rhea" id="RHEA:46608"/>
        <dbReference type="Rhea" id="RHEA-COMP:11060"/>
        <dbReference type="Rhea" id="RHEA-COMP:11605"/>
        <dbReference type="ChEBI" id="CHEBI:15378"/>
        <dbReference type="ChEBI" id="CHEBI:30013"/>
        <dbReference type="ChEBI" id="CHEBI:30616"/>
        <dbReference type="ChEBI" id="CHEBI:61977"/>
        <dbReference type="ChEBI" id="CHEBI:456216"/>
        <dbReference type="EC" id="2.7.11.1"/>
    </reaction>
</comment>
<keyword evidence="2 12" id="KW-0723">Serine/threonine-protein kinase</keyword>
<evidence type="ECO:0000256" key="4">
    <source>
        <dbReference type="ARBA" id="ARBA00022741"/>
    </source>
</evidence>
<dbReference type="RefSeq" id="WP_163830293.1">
    <property type="nucleotide sequence ID" value="NZ_JAAGUZ010000120.1"/>
</dbReference>
<keyword evidence="10" id="KW-0812">Transmembrane</keyword>
<comment type="catalytic activity">
    <reaction evidence="8">
        <text>L-seryl-[protein] + ATP = O-phospho-L-seryl-[protein] + ADP + H(+)</text>
        <dbReference type="Rhea" id="RHEA:17989"/>
        <dbReference type="Rhea" id="RHEA-COMP:9863"/>
        <dbReference type="Rhea" id="RHEA-COMP:11604"/>
        <dbReference type="ChEBI" id="CHEBI:15378"/>
        <dbReference type="ChEBI" id="CHEBI:29999"/>
        <dbReference type="ChEBI" id="CHEBI:30616"/>
        <dbReference type="ChEBI" id="CHEBI:83421"/>
        <dbReference type="ChEBI" id="CHEBI:456216"/>
        <dbReference type="EC" id="2.7.11.1"/>
    </reaction>
</comment>
<gene>
    <name evidence="12" type="ORF">GV789_27090</name>
</gene>
<protein>
    <recommendedName>
        <fullName evidence="1">non-specific serine/threonine protein kinase</fullName>
        <ecNumber evidence="1">2.7.11.1</ecNumber>
    </recommendedName>
</protein>
<dbReference type="SMART" id="SM00220">
    <property type="entry name" value="S_TKc"/>
    <property type="match status" value="1"/>
</dbReference>
<keyword evidence="10" id="KW-0472">Membrane</keyword>
<dbReference type="EC" id="2.7.11.1" evidence="1"/>
<evidence type="ECO:0000256" key="9">
    <source>
        <dbReference type="SAM" id="MobiDB-lite"/>
    </source>
</evidence>
<dbReference type="PROSITE" id="PS00108">
    <property type="entry name" value="PROTEIN_KINASE_ST"/>
    <property type="match status" value="1"/>
</dbReference>
<proteinExistence type="predicted"/>
<evidence type="ECO:0000256" key="7">
    <source>
        <dbReference type="ARBA" id="ARBA00047899"/>
    </source>
</evidence>